<sequence length="87" mass="9375">MKLKVLATTGLALSLGLTSFNSGSIAFADTIHPEKQVTSDVKSDVKKYRYDKLQKALPGLGATMIALQSKALEIEKQGLLEAPKQKT</sequence>
<evidence type="ECO:0000256" key="1">
    <source>
        <dbReference type="SAM" id="SignalP"/>
    </source>
</evidence>
<reference evidence="2" key="1">
    <citation type="submission" date="2022-07" db="EMBL/GenBank/DDBJ databases">
        <title>Identification and characterization of Bacillus thuringiensis and other Bacillus cereus group isolates from spinach by whole genome sequencing.</title>
        <authorList>
            <person name="Zao X."/>
            <person name="Zervas A."/>
            <person name="Hendriks M."/>
            <person name="Rajkovic A."/>
            <person name="Van Overbeek L."/>
            <person name="Hendriksen N.B."/>
            <person name="Uyttendaele M."/>
        </authorList>
    </citation>
    <scope>NUCLEOTIDE SEQUENCE</scope>
    <source>
        <strain evidence="2">781001F-1</strain>
    </source>
</reference>
<evidence type="ECO:0008006" key="4">
    <source>
        <dbReference type="Google" id="ProtNLM"/>
    </source>
</evidence>
<dbReference type="EMBL" id="JANHEB010000055">
    <property type="protein sequence ID" value="MCQ6288016.1"/>
    <property type="molecule type" value="Genomic_DNA"/>
</dbReference>
<organism evidence="2 3">
    <name type="scientific">Bacillus cereus</name>
    <dbReference type="NCBI Taxonomy" id="1396"/>
    <lineage>
        <taxon>Bacteria</taxon>
        <taxon>Bacillati</taxon>
        <taxon>Bacillota</taxon>
        <taxon>Bacilli</taxon>
        <taxon>Bacillales</taxon>
        <taxon>Bacillaceae</taxon>
        <taxon>Bacillus</taxon>
        <taxon>Bacillus cereus group</taxon>
    </lineage>
</organism>
<name>A0AAW5L177_BACCE</name>
<protein>
    <recommendedName>
        <fullName evidence="4">Hemolysin BL lytic component L2</fullName>
    </recommendedName>
</protein>
<keyword evidence="1" id="KW-0732">Signal</keyword>
<gene>
    <name evidence="2" type="ORF">NPM19_25605</name>
</gene>
<evidence type="ECO:0000313" key="2">
    <source>
        <dbReference type="EMBL" id="MCQ6288016.1"/>
    </source>
</evidence>
<dbReference type="AlphaFoldDB" id="A0AAW5L177"/>
<evidence type="ECO:0000313" key="3">
    <source>
        <dbReference type="Proteomes" id="UP001204643"/>
    </source>
</evidence>
<comment type="caution">
    <text evidence="2">The sequence shown here is derived from an EMBL/GenBank/DDBJ whole genome shotgun (WGS) entry which is preliminary data.</text>
</comment>
<dbReference type="Proteomes" id="UP001204643">
    <property type="component" value="Unassembled WGS sequence"/>
</dbReference>
<accession>A0AAW5L177</accession>
<feature type="signal peptide" evidence="1">
    <location>
        <begin position="1"/>
        <end position="28"/>
    </location>
</feature>
<proteinExistence type="predicted"/>
<dbReference type="RefSeq" id="WP_256425127.1">
    <property type="nucleotide sequence ID" value="NZ_JANHDY010000061.1"/>
</dbReference>
<feature type="chain" id="PRO_5043363856" description="Hemolysin BL lytic component L2" evidence="1">
    <location>
        <begin position="29"/>
        <end position="87"/>
    </location>
</feature>